<sequence length="396" mass="40016">MNLRRAIGITTGLAVVAFAGVSGVIALDESAATRVTARFDRATGVYEGSDLRVLGVRVGTVGSVRPKGKEVEVTLLIDEGVRVPADAHAVIVAPSVVADRYVQLAPAYTGGPEIRDGAVLPAARNATPLEVDQLYASITELSQALGPKGANADGALAGLLDTGAANLKGNGKAIGDSIEQFGKAAKTLDRSSGDLFATLTHLQSFTTMLKDNDGDVRTAEQRLAAVTGFLAEDKENLGAALKELGTALAQVKTFIEDNRASLKKNVDLLVPLTRTLVDQRASLAEALDTAPLAAGNALRAYDPVHRTLNGRANINEIGFGPGLPGGAGTRAGADGPPAANGPGTAGVPGAVDAAGGPSGLVPLTPGRREALPALPLPAVGTVYGTPGGTPGKGGAR</sequence>
<dbReference type="InterPro" id="IPR003399">
    <property type="entry name" value="Mce/MlaD"/>
</dbReference>
<protein>
    <submittedName>
        <fullName evidence="4">MCE family protein</fullName>
    </submittedName>
</protein>
<dbReference type="Pfam" id="PF02470">
    <property type="entry name" value="MlaD"/>
    <property type="match status" value="1"/>
</dbReference>
<dbReference type="InterPro" id="IPR005693">
    <property type="entry name" value="Mce"/>
</dbReference>
<dbReference type="Pfam" id="PF11887">
    <property type="entry name" value="Mce4_CUP1"/>
    <property type="match status" value="1"/>
</dbReference>
<evidence type="ECO:0000256" key="1">
    <source>
        <dbReference type="SAM" id="MobiDB-lite"/>
    </source>
</evidence>
<proteinExistence type="predicted"/>
<keyword evidence="5" id="KW-1185">Reference proteome</keyword>
<feature type="domain" description="Mce/MlaD" evidence="2">
    <location>
        <begin position="33"/>
        <end position="106"/>
    </location>
</feature>
<dbReference type="PANTHER" id="PTHR33371:SF4">
    <property type="entry name" value="INTERMEMBRANE PHOSPHOLIPID TRANSPORT SYSTEM BINDING PROTEIN MLAD"/>
    <property type="match status" value="1"/>
</dbReference>
<dbReference type="RefSeq" id="WP_359659263.1">
    <property type="nucleotide sequence ID" value="NZ_JBEXZP010000526.1"/>
</dbReference>
<dbReference type="InterPro" id="IPR052336">
    <property type="entry name" value="MlaD_Phospholipid_Transporter"/>
</dbReference>
<dbReference type="EMBL" id="JBEXZR010000018">
    <property type="protein sequence ID" value="MEU0709687.1"/>
    <property type="molecule type" value="Genomic_DNA"/>
</dbReference>
<feature type="region of interest" description="Disordered" evidence="1">
    <location>
        <begin position="325"/>
        <end position="353"/>
    </location>
</feature>
<gene>
    <name evidence="4" type="ORF">ABZ508_20225</name>
</gene>
<comment type="caution">
    <text evidence="4">The sequence shown here is derived from an EMBL/GenBank/DDBJ whole genome shotgun (WGS) entry which is preliminary data.</text>
</comment>
<organism evidence="4 5">
    <name type="scientific">Streptomyces lavendulocolor</name>
    <dbReference type="NCBI Taxonomy" id="67316"/>
    <lineage>
        <taxon>Bacteria</taxon>
        <taxon>Bacillati</taxon>
        <taxon>Actinomycetota</taxon>
        <taxon>Actinomycetes</taxon>
        <taxon>Kitasatosporales</taxon>
        <taxon>Streptomycetaceae</taxon>
        <taxon>Streptomyces</taxon>
    </lineage>
</organism>
<dbReference type="NCBIfam" id="TIGR00996">
    <property type="entry name" value="Mtu_fam_mce"/>
    <property type="match status" value="1"/>
</dbReference>
<accession>A0ABV2W839</accession>
<dbReference type="Proteomes" id="UP001550378">
    <property type="component" value="Unassembled WGS sequence"/>
</dbReference>
<dbReference type="InterPro" id="IPR024516">
    <property type="entry name" value="Mce_C"/>
</dbReference>
<evidence type="ECO:0000313" key="4">
    <source>
        <dbReference type="EMBL" id="MEU0709687.1"/>
    </source>
</evidence>
<feature type="compositionally biased region" description="Low complexity" evidence="1">
    <location>
        <begin position="330"/>
        <end position="353"/>
    </location>
</feature>
<reference evidence="4 5" key="1">
    <citation type="submission" date="2024-06" db="EMBL/GenBank/DDBJ databases">
        <title>The Natural Products Discovery Center: Release of the First 8490 Sequenced Strains for Exploring Actinobacteria Biosynthetic Diversity.</title>
        <authorList>
            <person name="Kalkreuter E."/>
            <person name="Kautsar S.A."/>
            <person name="Yang D."/>
            <person name="Bader C.D."/>
            <person name="Teijaro C.N."/>
            <person name="Fluegel L."/>
            <person name="Davis C.M."/>
            <person name="Simpson J.R."/>
            <person name="Lauterbach L."/>
            <person name="Steele A.D."/>
            <person name="Gui C."/>
            <person name="Meng S."/>
            <person name="Li G."/>
            <person name="Viehrig K."/>
            <person name="Ye F."/>
            <person name="Su P."/>
            <person name="Kiefer A.F."/>
            <person name="Nichols A."/>
            <person name="Cepeda A.J."/>
            <person name="Yan W."/>
            <person name="Fan B."/>
            <person name="Jiang Y."/>
            <person name="Adhikari A."/>
            <person name="Zheng C.-J."/>
            <person name="Schuster L."/>
            <person name="Cowan T.M."/>
            <person name="Smanski M.J."/>
            <person name="Chevrette M.G."/>
            <person name="De Carvalho L.P.S."/>
            <person name="Shen B."/>
        </authorList>
    </citation>
    <scope>NUCLEOTIDE SEQUENCE [LARGE SCALE GENOMIC DNA]</scope>
    <source>
        <strain evidence="4 5">NPDC006337</strain>
    </source>
</reference>
<name>A0ABV2W839_9ACTN</name>
<evidence type="ECO:0000313" key="5">
    <source>
        <dbReference type="Proteomes" id="UP001550378"/>
    </source>
</evidence>
<evidence type="ECO:0000259" key="2">
    <source>
        <dbReference type="Pfam" id="PF02470"/>
    </source>
</evidence>
<dbReference type="PANTHER" id="PTHR33371">
    <property type="entry name" value="INTERMEMBRANE PHOSPHOLIPID TRANSPORT SYSTEM BINDING PROTEIN MLAD-RELATED"/>
    <property type="match status" value="1"/>
</dbReference>
<feature type="domain" description="Mammalian cell entry C-terminal" evidence="3">
    <location>
        <begin position="113"/>
        <end position="290"/>
    </location>
</feature>
<evidence type="ECO:0000259" key="3">
    <source>
        <dbReference type="Pfam" id="PF11887"/>
    </source>
</evidence>